<reference evidence="1" key="1">
    <citation type="submission" date="2020-10" db="EMBL/GenBank/DDBJ databases">
        <title>High-Quality Genome Resource of Clonostachys rosea strain S41 by Oxford Nanopore Long-Read Sequencing.</title>
        <authorList>
            <person name="Wang H."/>
        </authorList>
    </citation>
    <scope>NUCLEOTIDE SEQUENCE</scope>
    <source>
        <strain evidence="1">S41</strain>
    </source>
</reference>
<proteinExistence type="predicted"/>
<protein>
    <submittedName>
        <fullName evidence="1">Uncharacterized protein</fullName>
    </submittedName>
</protein>
<evidence type="ECO:0000313" key="1">
    <source>
        <dbReference type="EMBL" id="KAF9759479.1"/>
    </source>
</evidence>
<evidence type="ECO:0000313" key="2">
    <source>
        <dbReference type="Proteomes" id="UP000616885"/>
    </source>
</evidence>
<dbReference type="Proteomes" id="UP000616885">
    <property type="component" value="Unassembled WGS sequence"/>
</dbReference>
<comment type="caution">
    <text evidence="1">The sequence shown here is derived from an EMBL/GenBank/DDBJ whole genome shotgun (WGS) entry which is preliminary data.</text>
</comment>
<accession>A0A8H7NNP2</accession>
<dbReference type="AlphaFoldDB" id="A0A8H7NNP2"/>
<gene>
    <name evidence="1" type="ORF">IM811_001173</name>
</gene>
<sequence length="99" mass="11432">MRAYIVTRNKDVPQIRDIPRRFDWGNRYLGYLEAAGFRIRAIPLWKGTKVKSPRSSMEQNYNILLLLHLSLPSRIRTSYLSGGNSDKIPGLIGGWKMLK</sequence>
<name>A0A8H7NNP2_BIOOC</name>
<organism evidence="1 2">
    <name type="scientific">Bionectria ochroleuca</name>
    <name type="common">Gliocladium roseum</name>
    <dbReference type="NCBI Taxonomy" id="29856"/>
    <lineage>
        <taxon>Eukaryota</taxon>
        <taxon>Fungi</taxon>
        <taxon>Dikarya</taxon>
        <taxon>Ascomycota</taxon>
        <taxon>Pezizomycotina</taxon>
        <taxon>Sordariomycetes</taxon>
        <taxon>Hypocreomycetidae</taxon>
        <taxon>Hypocreales</taxon>
        <taxon>Bionectriaceae</taxon>
        <taxon>Clonostachys</taxon>
    </lineage>
</organism>
<dbReference type="EMBL" id="JADCTT010000001">
    <property type="protein sequence ID" value="KAF9759479.1"/>
    <property type="molecule type" value="Genomic_DNA"/>
</dbReference>